<proteinExistence type="predicted"/>
<protein>
    <submittedName>
        <fullName evidence="3">7,8-dihydropteroate synthase</fullName>
    </submittedName>
</protein>
<dbReference type="SUPFAM" id="SSF56281">
    <property type="entry name" value="Metallo-hydrolase/oxidoreductase"/>
    <property type="match status" value="1"/>
</dbReference>
<dbReference type="InterPro" id="IPR041712">
    <property type="entry name" value="DHPS-like_MBL-fold"/>
</dbReference>
<dbReference type="Gene3D" id="3.60.15.10">
    <property type="entry name" value="Ribonuclease Z/Hydroxyacylglutathione hydrolase-like"/>
    <property type="match status" value="1"/>
</dbReference>
<dbReference type="InterPro" id="IPR001279">
    <property type="entry name" value="Metallo-B-lactamas"/>
</dbReference>
<evidence type="ECO:0000259" key="2">
    <source>
        <dbReference type="Pfam" id="PF00753"/>
    </source>
</evidence>
<comment type="caution">
    <text evidence="3">The sequence shown here is derived from an EMBL/GenBank/DDBJ whole genome shotgun (WGS) entry which is preliminary data.</text>
</comment>
<name>A0ABQ0YL01_9NOCA</name>
<gene>
    <name evidence="3" type="ORF">RAJCM14343_2467</name>
</gene>
<dbReference type="PANTHER" id="PTHR13754">
    <property type="entry name" value="METALLO-BETA-LACTAMASE SUPERFAMILY PROTEIN"/>
    <property type="match status" value="1"/>
</dbReference>
<dbReference type="Pfam" id="PF00753">
    <property type="entry name" value="Lactamase_B"/>
    <property type="match status" value="1"/>
</dbReference>
<dbReference type="EMBL" id="BLAH01000083">
    <property type="protein sequence ID" value="GES37213.1"/>
    <property type="molecule type" value="Genomic_DNA"/>
</dbReference>
<sequence length="342" mass="36873">MELRPVDAVDVTTLVDNSSDVLLPDVGPVRRWGPAGSAGPLPIVPSDLAVGFRTVDLLRAEHGFSVLIEVRVGETTHRVLYDAGATPDGLMANLDRLAISPDGIEAIVFSHGHFDHVIGLQGLARRLGSRHLPILVHPDFWTRRRIVGPDGAFELPTPSRAAIEGAGFVVVDNRRPSFLLDGMLLVTGRIARTTEYETGMPGHQAHRHGRWRPDPLIHDDQAVVLHLRDRGLVVLTGCGHAGLINILEHAERLTGVGRLHAVLGGFHLRDGPIVPRTVTALAAADPAVVVPAHCTSWKAQHALFTALPDAFHPNAVGSRFEFRTSPQPDTAAQGRNGVPDRP</sequence>
<dbReference type="InterPro" id="IPR052926">
    <property type="entry name" value="Metallo-beta-lactamase_dom"/>
</dbReference>
<evidence type="ECO:0000313" key="4">
    <source>
        <dbReference type="Proteomes" id="UP000325466"/>
    </source>
</evidence>
<reference evidence="3 4" key="1">
    <citation type="journal article" date="2018" name="Biodegradation">
        <title>1,4-Dioxane degradation characteristics of Rhodococcus aetherivorans JCM 14343.</title>
        <authorList>
            <person name="Inoue D."/>
            <person name="Tsunoda T."/>
            <person name="Yamamoto N."/>
            <person name="Ike M."/>
            <person name="Sei K."/>
        </authorList>
    </citation>
    <scope>NUCLEOTIDE SEQUENCE [LARGE SCALE GENOMIC DNA]</scope>
    <source>
        <strain evidence="3 4">JCM 14343</strain>
    </source>
</reference>
<keyword evidence="4" id="KW-1185">Reference proteome</keyword>
<dbReference type="InterPro" id="IPR036866">
    <property type="entry name" value="RibonucZ/Hydroxyglut_hydro"/>
</dbReference>
<evidence type="ECO:0000313" key="3">
    <source>
        <dbReference type="EMBL" id="GES37213.1"/>
    </source>
</evidence>
<evidence type="ECO:0000256" key="1">
    <source>
        <dbReference type="SAM" id="MobiDB-lite"/>
    </source>
</evidence>
<feature type="domain" description="Metallo-beta-lactamase" evidence="2">
    <location>
        <begin position="62"/>
        <end position="165"/>
    </location>
</feature>
<accession>A0ABQ0YL01</accession>
<organism evidence="3 4">
    <name type="scientific">Rhodococcus aetherivorans</name>
    <dbReference type="NCBI Taxonomy" id="191292"/>
    <lineage>
        <taxon>Bacteria</taxon>
        <taxon>Bacillati</taxon>
        <taxon>Actinomycetota</taxon>
        <taxon>Actinomycetes</taxon>
        <taxon>Mycobacteriales</taxon>
        <taxon>Nocardiaceae</taxon>
        <taxon>Rhodococcus</taxon>
    </lineage>
</organism>
<dbReference type="CDD" id="cd07713">
    <property type="entry name" value="DHPS-like_MBL-fold"/>
    <property type="match status" value="1"/>
</dbReference>
<dbReference type="Proteomes" id="UP000325466">
    <property type="component" value="Unassembled WGS sequence"/>
</dbReference>
<feature type="region of interest" description="Disordered" evidence="1">
    <location>
        <begin position="320"/>
        <end position="342"/>
    </location>
</feature>
<dbReference type="PANTHER" id="PTHR13754:SF13">
    <property type="entry name" value="METALLO-BETA-LACTAMASE SUPERFAMILY PROTEIN (AFU_ORTHOLOGUE AFUA_3G07630)"/>
    <property type="match status" value="1"/>
</dbReference>